<dbReference type="CDD" id="cd07185">
    <property type="entry name" value="OmpA_C-like"/>
    <property type="match status" value="1"/>
</dbReference>
<protein>
    <submittedName>
        <fullName evidence="8">OmpA-OmpF porin, OOP family</fullName>
    </submittedName>
</protein>
<dbReference type="SUPFAM" id="SSF103088">
    <property type="entry name" value="OmpA-like"/>
    <property type="match status" value="1"/>
</dbReference>
<comment type="subcellular location">
    <subcellularLocation>
        <location evidence="1">Cell outer membrane</location>
    </subcellularLocation>
</comment>
<dbReference type="InterPro" id="IPR006665">
    <property type="entry name" value="OmpA-like"/>
</dbReference>
<keyword evidence="6" id="KW-0732">Signal</keyword>
<dbReference type="PRINTS" id="PR01021">
    <property type="entry name" value="OMPADOMAIN"/>
</dbReference>
<evidence type="ECO:0000313" key="9">
    <source>
        <dbReference type="Proteomes" id="UP000219621"/>
    </source>
</evidence>
<evidence type="ECO:0000256" key="3">
    <source>
        <dbReference type="ARBA" id="ARBA00023237"/>
    </source>
</evidence>
<dbReference type="OrthoDB" id="189250at2"/>
<dbReference type="RefSeq" id="WP_141415109.1">
    <property type="nucleotide sequence ID" value="NZ_OCNJ01000004.1"/>
</dbReference>
<dbReference type="PROSITE" id="PS51123">
    <property type="entry name" value="OMPA_2"/>
    <property type="match status" value="1"/>
</dbReference>
<organism evidence="8 9">
    <name type="scientific">Caenispirillum bisanense</name>
    <dbReference type="NCBI Taxonomy" id="414052"/>
    <lineage>
        <taxon>Bacteria</taxon>
        <taxon>Pseudomonadati</taxon>
        <taxon>Pseudomonadota</taxon>
        <taxon>Alphaproteobacteria</taxon>
        <taxon>Rhodospirillales</taxon>
        <taxon>Novispirillaceae</taxon>
        <taxon>Caenispirillum</taxon>
    </lineage>
</organism>
<dbReference type="EMBL" id="OCNJ01000004">
    <property type="protein sequence ID" value="SOD95236.1"/>
    <property type="molecule type" value="Genomic_DNA"/>
</dbReference>
<dbReference type="PROSITE" id="PS51257">
    <property type="entry name" value="PROKAR_LIPOPROTEIN"/>
    <property type="match status" value="1"/>
</dbReference>
<feature type="domain" description="OmpA-like" evidence="7">
    <location>
        <begin position="165"/>
        <end position="282"/>
    </location>
</feature>
<keyword evidence="3" id="KW-0998">Cell outer membrane</keyword>
<dbReference type="Pfam" id="PF00691">
    <property type="entry name" value="OmpA"/>
    <property type="match status" value="1"/>
</dbReference>
<dbReference type="GO" id="GO:0009279">
    <property type="term" value="C:cell outer membrane"/>
    <property type="evidence" value="ECO:0007669"/>
    <property type="project" value="UniProtKB-SubCell"/>
</dbReference>
<keyword evidence="9" id="KW-1185">Reference proteome</keyword>
<dbReference type="InterPro" id="IPR006664">
    <property type="entry name" value="OMP_bac"/>
</dbReference>
<evidence type="ECO:0000256" key="5">
    <source>
        <dbReference type="SAM" id="MobiDB-lite"/>
    </source>
</evidence>
<evidence type="ECO:0000256" key="1">
    <source>
        <dbReference type="ARBA" id="ARBA00004442"/>
    </source>
</evidence>
<feature type="chain" id="PRO_5012267609" evidence="6">
    <location>
        <begin position="22"/>
        <end position="327"/>
    </location>
</feature>
<dbReference type="PANTHER" id="PTHR30329:SF21">
    <property type="entry name" value="LIPOPROTEIN YIAD-RELATED"/>
    <property type="match status" value="1"/>
</dbReference>
<name>A0A286GJ36_9PROT</name>
<reference evidence="9" key="1">
    <citation type="submission" date="2017-09" db="EMBL/GenBank/DDBJ databases">
        <authorList>
            <person name="Varghese N."/>
            <person name="Submissions S."/>
        </authorList>
    </citation>
    <scope>NUCLEOTIDE SEQUENCE [LARGE SCALE GENOMIC DNA]</scope>
    <source>
        <strain evidence="9">USBA 140</strain>
    </source>
</reference>
<evidence type="ECO:0000256" key="6">
    <source>
        <dbReference type="SAM" id="SignalP"/>
    </source>
</evidence>
<evidence type="ECO:0000313" key="8">
    <source>
        <dbReference type="EMBL" id="SOD95236.1"/>
    </source>
</evidence>
<evidence type="ECO:0000256" key="4">
    <source>
        <dbReference type="PROSITE-ProRule" id="PRU00473"/>
    </source>
</evidence>
<sequence>MHTFMKIALPASAVLALTACASGAKIENAKAVAPSGGSAFTQELAKDYGDYTRFEADEMYDWPDADHFADKALAAAEGKRVAPENPEEWDIEREDWMAELKQARATLVGAYQDGFREDNPQAAASAQANYDCWVEQAEEGWQYDHIAKCREGFLAAMQQRGGEVVTQVEGPPPVLVFFDWDVARLPAEATQMLDAMANVAQDNPQMRLNVTGHADTSGPSDYNVGLSRERAENVASALQTRGVARDRMIVDWKGESDPRVPTGDGVREPENRRVTIQGTGTAPMASMDGMNTGMGAGGMQQSSMAAGGESGMTGATMGSTGTATTMR</sequence>
<dbReference type="PANTHER" id="PTHR30329">
    <property type="entry name" value="STATOR ELEMENT OF FLAGELLAR MOTOR COMPLEX"/>
    <property type="match status" value="1"/>
</dbReference>
<dbReference type="InterPro" id="IPR050330">
    <property type="entry name" value="Bact_OuterMem_StrucFunc"/>
</dbReference>
<gene>
    <name evidence="8" type="ORF">SAMN05421508_104271</name>
</gene>
<dbReference type="Proteomes" id="UP000219621">
    <property type="component" value="Unassembled WGS sequence"/>
</dbReference>
<feature type="region of interest" description="Disordered" evidence="5">
    <location>
        <begin position="299"/>
        <end position="327"/>
    </location>
</feature>
<accession>A0A286GJ36</accession>
<feature type="signal peptide" evidence="6">
    <location>
        <begin position="1"/>
        <end position="21"/>
    </location>
</feature>
<evidence type="ECO:0000259" key="7">
    <source>
        <dbReference type="PROSITE" id="PS51123"/>
    </source>
</evidence>
<proteinExistence type="predicted"/>
<dbReference type="InterPro" id="IPR036737">
    <property type="entry name" value="OmpA-like_sf"/>
</dbReference>
<dbReference type="AlphaFoldDB" id="A0A286GJ36"/>
<keyword evidence="2 4" id="KW-0472">Membrane</keyword>
<dbReference type="Gene3D" id="3.30.1330.60">
    <property type="entry name" value="OmpA-like domain"/>
    <property type="match status" value="1"/>
</dbReference>
<evidence type="ECO:0000256" key="2">
    <source>
        <dbReference type="ARBA" id="ARBA00023136"/>
    </source>
</evidence>